<protein>
    <recommendedName>
        <fullName evidence="4 12">Ribosomal RNA small subunit methyltransferase E</fullName>
        <ecNumber evidence="3 12">2.1.1.193</ecNumber>
    </recommendedName>
</protein>
<dbReference type="Pfam" id="PF04452">
    <property type="entry name" value="Methyltrans_RNA"/>
    <property type="match status" value="1"/>
</dbReference>
<evidence type="ECO:0000256" key="3">
    <source>
        <dbReference type="ARBA" id="ARBA00012328"/>
    </source>
</evidence>
<keyword evidence="16" id="KW-1185">Reference proteome</keyword>
<dbReference type="GO" id="GO:0070042">
    <property type="term" value="F:rRNA (uridine-N3-)-methyltransferase activity"/>
    <property type="evidence" value="ECO:0007669"/>
    <property type="project" value="TreeGrafter"/>
</dbReference>
<dbReference type="GO" id="GO:0005737">
    <property type="term" value="C:cytoplasm"/>
    <property type="evidence" value="ECO:0007669"/>
    <property type="project" value="UniProtKB-SubCell"/>
</dbReference>
<dbReference type="Gene3D" id="2.40.240.20">
    <property type="entry name" value="Hypothetical PUA domain-like, domain 1"/>
    <property type="match status" value="1"/>
</dbReference>
<dbReference type="PANTHER" id="PTHR30027:SF3">
    <property type="entry name" value="16S RRNA (URACIL(1498)-N(3))-METHYLTRANSFERASE"/>
    <property type="match status" value="1"/>
</dbReference>
<evidence type="ECO:0000313" key="15">
    <source>
        <dbReference type="EMBL" id="MCB8875561.1"/>
    </source>
</evidence>
<dbReference type="CDD" id="cd18084">
    <property type="entry name" value="RsmE-like"/>
    <property type="match status" value="1"/>
</dbReference>
<feature type="domain" description="Ribosomal RNA small subunit methyltransferase E PUA-like" evidence="14">
    <location>
        <begin position="29"/>
        <end position="74"/>
    </location>
</feature>
<feature type="domain" description="Ribosomal RNA small subunit methyltransferase E methyltransferase" evidence="13">
    <location>
        <begin position="86"/>
        <end position="239"/>
    </location>
</feature>
<evidence type="ECO:0000256" key="5">
    <source>
        <dbReference type="ARBA" id="ARBA00022490"/>
    </source>
</evidence>
<reference evidence="15" key="1">
    <citation type="journal article" date="2021" name="Microorganisms">
        <title>Acidisoma silvae sp. nov. and Acidisomacellulosilytica sp. nov., Two Acidophilic Bacteria Isolated from Decaying Wood, Hydrolyzing Cellulose and Producing Poly-3-hydroxybutyrate.</title>
        <authorList>
            <person name="Mieszkin S."/>
            <person name="Pouder E."/>
            <person name="Uroz S."/>
            <person name="Simon-Colin C."/>
            <person name="Alain K."/>
        </authorList>
    </citation>
    <scope>NUCLEOTIDE SEQUENCE</scope>
    <source>
        <strain evidence="15">HW T2.11</strain>
    </source>
</reference>
<comment type="catalytic activity">
    <reaction evidence="11 12">
        <text>uridine(1498) in 16S rRNA + S-adenosyl-L-methionine = N(3)-methyluridine(1498) in 16S rRNA + S-adenosyl-L-homocysteine + H(+)</text>
        <dbReference type="Rhea" id="RHEA:42920"/>
        <dbReference type="Rhea" id="RHEA-COMP:10283"/>
        <dbReference type="Rhea" id="RHEA-COMP:10284"/>
        <dbReference type="ChEBI" id="CHEBI:15378"/>
        <dbReference type="ChEBI" id="CHEBI:57856"/>
        <dbReference type="ChEBI" id="CHEBI:59789"/>
        <dbReference type="ChEBI" id="CHEBI:65315"/>
        <dbReference type="ChEBI" id="CHEBI:74502"/>
        <dbReference type="EC" id="2.1.1.193"/>
    </reaction>
</comment>
<dbReference type="SUPFAM" id="SSF75217">
    <property type="entry name" value="alpha/beta knot"/>
    <property type="match status" value="1"/>
</dbReference>
<evidence type="ECO:0000256" key="11">
    <source>
        <dbReference type="ARBA" id="ARBA00047944"/>
    </source>
</evidence>
<dbReference type="RefSeq" id="WP_227321200.1">
    <property type="nucleotide sequence ID" value="NZ_JAESVB010000003.1"/>
</dbReference>
<evidence type="ECO:0000256" key="6">
    <source>
        <dbReference type="ARBA" id="ARBA00022552"/>
    </source>
</evidence>
<evidence type="ECO:0000256" key="1">
    <source>
        <dbReference type="ARBA" id="ARBA00004496"/>
    </source>
</evidence>
<evidence type="ECO:0000256" key="9">
    <source>
        <dbReference type="ARBA" id="ARBA00022691"/>
    </source>
</evidence>
<dbReference type="Gene3D" id="3.40.1280.10">
    <property type="match status" value="1"/>
</dbReference>
<dbReference type="PANTHER" id="PTHR30027">
    <property type="entry name" value="RIBOSOMAL RNA SMALL SUBUNIT METHYLTRANSFERASE E"/>
    <property type="match status" value="1"/>
</dbReference>
<dbReference type="NCBIfam" id="TIGR00046">
    <property type="entry name" value="RsmE family RNA methyltransferase"/>
    <property type="match status" value="1"/>
</dbReference>
<evidence type="ECO:0000256" key="10">
    <source>
        <dbReference type="ARBA" id="ARBA00025699"/>
    </source>
</evidence>
<reference evidence="15" key="2">
    <citation type="submission" date="2021-01" db="EMBL/GenBank/DDBJ databases">
        <authorList>
            <person name="Mieszkin S."/>
            <person name="Pouder E."/>
            <person name="Alain K."/>
        </authorList>
    </citation>
    <scope>NUCLEOTIDE SEQUENCE</scope>
    <source>
        <strain evidence="15">HW T2.11</strain>
    </source>
</reference>
<dbReference type="SUPFAM" id="SSF88697">
    <property type="entry name" value="PUA domain-like"/>
    <property type="match status" value="1"/>
</dbReference>
<dbReference type="InterPro" id="IPR015947">
    <property type="entry name" value="PUA-like_sf"/>
</dbReference>
<dbReference type="InterPro" id="IPR046886">
    <property type="entry name" value="RsmE_MTase_dom"/>
</dbReference>
<dbReference type="Proteomes" id="UP000708298">
    <property type="component" value="Unassembled WGS sequence"/>
</dbReference>
<dbReference type="InterPro" id="IPR006700">
    <property type="entry name" value="RsmE"/>
</dbReference>
<comment type="subcellular location">
    <subcellularLocation>
        <location evidence="1 12">Cytoplasm</location>
    </subcellularLocation>
</comment>
<comment type="function">
    <text evidence="10 12">Specifically methylates the N3 position of the uracil ring of uridine 1498 (m3U1498) in 16S rRNA. Acts on the fully assembled 30S ribosomal subunit.</text>
</comment>
<name>A0A963YR22_9PROT</name>
<evidence type="ECO:0000256" key="8">
    <source>
        <dbReference type="ARBA" id="ARBA00022679"/>
    </source>
</evidence>
<keyword evidence="6 12" id="KW-0698">rRNA processing</keyword>
<dbReference type="InterPro" id="IPR029028">
    <property type="entry name" value="Alpha/beta_knot_MTases"/>
</dbReference>
<dbReference type="GO" id="GO:0070475">
    <property type="term" value="P:rRNA base methylation"/>
    <property type="evidence" value="ECO:0007669"/>
    <property type="project" value="TreeGrafter"/>
</dbReference>
<evidence type="ECO:0000256" key="7">
    <source>
        <dbReference type="ARBA" id="ARBA00022603"/>
    </source>
</evidence>
<dbReference type="AlphaFoldDB" id="A0A963YR22"/>
<evidence type="ECO:0000256" key="12">
    <source>
        <dbReference type="PIRNR" id="PIRNR015601"/>
    </source>
</evidence>
<proteinExistence type="inferred from homology"/>
<organism evidence="15 16">
    <name type="scientific">Acidisoma silvae</name>
    <dbReference type="NCBI Taxonomy" id="2802396"/>
    <lineage>
        <taxon>Bacteria</taxon>
        <taxon>Pseudomonadati</taxon>
        <taxon>Pseudomonadota</taxon>
        <taxon>Alphaproteobacteria</taxon>
        <taxon>Acetobacterales</taxon>
        <taxon>Acidocellaceae</taxon>
        <taxon>Acidisoma</taxon>
    </lineage>
</organism>
<gene>
    <name evidence="15" type="ORF">ASILVAE211_10240</name>
</gene>
<keyword evidence="8 12" id="KW-0808">Transferase</keyword>
<accession>A0A963YR22</accession>
<evidence type="ECO:0000256" key="2">
    <source>
        <dbReference type="ARBA" id="ARBA00005528"/>
    </source>
</evidence>
<evidence type="ECO:0000313" key="16">
    <source>
        <dbReference type="Proteomes" id="UP000708298"/>
    </source>
</evidence>
<dbReference type="InterPro" id="IPR029026">
    <property type="entry name" value="tRNA_m1G_MTases_N"/>
</dbReference>
<dbReference type="PIRSF" id="PIRSF015601">
    <property type="entry name" value="MTase_slr0722"/>
    <property type="match status" value="1"/>
</dbReference>
<keyword evidence="9 12" id="KW-0949">S-adenosyl-L-methionine</keyword>
<dbReference type="Pfam" id="PF20260">
    <property type="entry name" value="PUA_4"/>
    <property type="match status" value="1"/>
</dbReference>
<evidence type="ECO:0000259" key="13">
    <source>
        <dbReference type="Pfam" id="PF04452"/>
    </source>
</evidence>
<comment type="similarity">
    <text evidence="2 12">Belongs to the RNA methyltransferase RsmE family.</text>
</comment>
<keyword evidence="5 12" id="KW-0963">Cytoplasm</keyword>
<dbReference type="InterPro" id="IPR046887">
    <property type="entry name" value="RsmE_PUA-like"/>
</dbReference>
<sequence length="241" mass="26317">MTDLSAPPDTGSIRLYVQADLAPGKPVLLDEGQSRYLGTVMRRSAGDSLRLFNGRDGEWRAVIRETTKRGARLEAETLIRPQVPELDLWLLISIIKREALEWAVEKATELGAAAILPVITQRSQPARPNPERLRVIATEAAEQCERLTVPVVHAPQPLDGLLRQWPNERALIAAVERDDAAPPPPPISSAAGLLIGPEGGFDPRELDALRRLPFFVPASLGPRILRAETAAIVGLALLQRP</sequence>
<evidence type="ECO:0000256" key="4">
    <source>
        <dbReference type="ARBA" id="ARBA00013673"/>
    </source>
</evidence>
<dbReference type="EC" id="2.1.1.193" evidence="3 12"/>
<dbReference type="EMBL" id="JAESVB010000003">
    <property type="protein sequence ID" value="MCB8875561.1"/>
    <property type="molecule type" value="Genomic_DNA"/>
</dbReference>
<evidence type="ECO:0000259" key="14">
    <source>
        <dbReference type="Pfam" id="PF20260"/>
    </source>
</evidence>
<comment type="caution">
    <text evidence="15">The sequence shown here is derived from an EMBL/GenBank/DDBJ whole genome shotgun (WGS) entry which is preliminary data.</text>
</comment>
<keyword evidence="7 12" id="KW-0489">Methyltransferase</keyword>
<dbReference type="NCBIfam" id="NF008696">
    <property type="entry name" value="PRK11713.3-5"/>
    <property type="match status" value="1"/>
</dbReference>